<keyword evidence="1" id="KW-0472">Membrane</keyword>
<accession>E4KP76</accession>
<dbReference type="Pfam" id="PF06612">
    <property type="entry name" value="DUF1146"/>
    <property type="match status" value="1"/>
</dbReference>
<feature type="transmembrane region" description="Helical" evidence="1">
    <location>
        <begin position="45"/>
        <end position="71"/>
    </location>
</feature>
<keyword evidence="1" id="KW-0812">Transmembrane</keyword>
<keyword evidence="1" id="KW-1133">Transmembrane helix</keyword>
<proteinExistence type="predicted"/>
<dbReference type="NCBIfam" id="TIGR02327">
    <property type="entry name" value="int_mem_ywzB"/>
    <property type="match status" value="1"/>
</dbReference>
<comment type="caution">
    <text evidence="2">The sequence shown here is derived from an EMBL/GenBank/DDBJ whole genome shotgun (WGS) entry which is preliminary data.</text>
</comment>
<dbReference type="AlphaFoldDB" id="E4KP76"/>
<protein>
    <submittedName>
        <fullName evidence="2">Putative membrane protein</fullName>
    </submittedName>
</protein>
<organism evidence="2 3">
    <name type="scientific">Eremococcus coleocola ACS-139-V-Col8</name>
    <dbReference type="NCBI Taxonomy" id="908337"/>
    <lineage>
        <taxon>Bacteria</taxon>
        <taxon>Bacillati</taxon>
        <taxon>Bacillota</taxon>
        <taxon>Bacilli</taxon>
        <taxon>Lactobacillales</taxon>
        <taxon>Aerococcaceae</taxon>
        <taxon>Eremococcus</taxon>
    </lineage>
</organism>
<feature type="transmembrane region" description="Helical" evidence="1">
    <location>
        <begin position="6"/>
        <end position="24"/>
    </location>
</feature>
<evidence type="ECO:0000313" key="3">
    <source>
        <dbReference type="Proteomes" id="UP000005990"/>
    </source>
</evidence>
<evidence type="ECO:0000313" key="2">
    <source>
        <dbReference type="EMBL" id="EFR31058.1"/>
    </source>
</evidence>
<evidence type="ECO:0000256" key="1">
    <source>
        <dbReference type="SAM" id="Phobius"/>
    </source>
</evidence>
<reference evidence="2 3" key="1">
    <citation type="submission" date="2010-10" db="EMBL/GenBank/DDBJ databases">
        <authorList>
            <person name="Durkin A.S."/>
            <person name="Madupu R."/>
            <person name="Torralba M."/>
            <person name="Gillis M."/>
            <person name="Methe B."/>
            <person name="Sutton G."/>
            <person name="Nelson K.E."/>
        </authorList>
    </citation>
    <scope>NUCLEOTIDE SEQUENCE [LARGE SCALE GENOMIC DNA]</scope>
    <source>
        <strain evidence="2 3">ACS-139-V-Col8</strain>
    </source>
</reference>
<gene>
    <name evidence="2" type="ORF">HMPREF9257_1363</name>
</gene>
<keyword evidence="3" id="KW-1185">Reference proteome</keyword>
<dbReference type="InterPro" id="IPR009526">
    <property type="entry name" value="DUF1146"/>
</dbReference>
<dbReference type="STRING" id="908337.HMPREF9257_1363"/>
<dbReference type="EMBL" id="AENN01000015">
    <property type="protein sequence ID" value="EFR31058.1"/>
    <property type="molecule type" value="Genomic_DNA"/>
</dbReference>
<dbReference type="Proteomes" id="UP000005990">
    <property type="component" value="Unassembled WGS sequence"/>
</dbReference>
<sequence length="76" mass="8922">MLILNGMAVLIIRLMFVILSYLILSRFNWSFFFVKEDANYARFMLYMLSIALGYLVGSFFIEIIEVVQNIIMSQLL</sequence>
<dbReference type="eggNOG" id="ENOG502ZKXE">
    <property type="taxonomic scope" value="Bacteria"/>
</dbReference>
<name>E4KP76_9LACT</name>